<dbReference type="PATRIC" id="fig|45065.4.peg.308"/>
<dbReference type="AlphaFoldDB" id="A0A0W0U8N1"/>
<sequence length="529" mass="60657">MCEGKTEDTRIMEGVAVVQSHREMAHVLGLRDHPSFFAPSNEGYLTRLACRSSRRRFARLTDGGTLRIRAVDDVSSHAIVEALQALTHGDYASYIADWCHLSPFSRENFGTGHCITFHMVRDNHQVHFVYVNRGEPADSLACFEEQRRVRVYTVDIKKADAFAKIMARAFQSGFKAIGRFLVNNHHEINEEATFSLAKSPQKVGNCSFANTNISWHIALASTLMKNNPQKHFVEAMLESRPQYHALRMLDRVHAIAWMLEHPAHFASSRFFRYNYFQALQHIGHKKPVSADAHIHALIDHTERRGLLQALTRPLLHADVFKRLQSSMRMTSKASHQSLKETFLTVLSTIDALLASALPKLSLIEQTWLASHDPRLLHYMDAAVQQHLTQIDVRFRFYTIALIPVFPLAATPSYRMEATPATRIRDYLWALRTLAVAERHQEFHDTLTRLCFFCADRHTGLFGRRYILNRRNVTLLLHALFDPAEDYQPVIAQLQFTHPKELVAYIHATLARENPERRRSAYNRACVAAF</sequence>
<dbReference type="OrthoDB" id="5654400at2"/>
<reference evidence="1 2" key="1">
    <citation type="submission" date="2015-11" db="EMBL/GenBank/DDBJ databases">
        <title>Genomic analysis of 38 Legionella species identifies large and diverse effector repertoires.</title>
        <authorList>
            <person name="Burstein D."/>
            <person name="Amaro F."/>
            <person name="Zusman T."/>
            <person name="Lifshitz Z."/>
            <person name="Cohen O."/>
            <person name="Gilbert J.A."/>
            <person name="Pupko T."/>
            <person name="Shuman H.A."/>
            <person name="Segal G."/>
        </authorList>
    </citation>
    <scope>NUCLEOTIDE SEQUENCE [LARGE SCALE GENOMIC DNA]</scope>
    <source>
        <strain evidence="1 2">ATCC 49504</strain>
    </source>
</reference>
<dbReference type="RefSeq" id="WP_028385918.1">
    <property type="nucleotide sequence ID" value="NZ_CAAAHN010000010.1"/>
</dbReference>
<keyword evidence="2" id="KW-1185">Reference proteome</keyword>
<dbReference type="EMBL" id="LNYC01000006">
    <property type="protein sequence ID" value="KTD04045.1"/>
    <property type="molecule type" value="Genomic_DNA"/>
</dbReference>
<gene>
    <name evidence="1" type="ORF">Lgee_0288</name>
</gene>
<protein>
    <submittedName>
        <fullName evidence="1">Uncharacterized protein</fullName>
    </submittedName>
</protein>
<comment type="caution">
    <text evidence="1">The sequence shown here is derived from an EMBL/GenBank/DDBJ whole genome shotgun (WGS) entry which is preliminary data.</text>
</comment>
<accession>A0A0W0U8N1</accession>
<evidence type="ECO:0000313" key="2">
    <source>
        <dbReference type="Proteomes" id="UP000054785"/>
    </source>
</evidence>
<dbReference type="STRING" id="45065.Lgee_0288"/>
<organism evidence="1 2">
    <name type="scientific">Legionella geestiana</name>
    <dbReference type="NCBI Taxonomy" id="45065"/>
    <lineage>
        <taxon>Bacteria</taxon>
        <taxon>Pseudomonadati</taxon>
        <taxon>Pseudomonadota</taxon>
        <taxon>Gammaproteobacteria</taxon>
        <taxon>Legionellales</taxon>
        <taxon>Legionellaceae</taxon>
        <taxon>Legionella</taxon>
    </lineage>
</organism>
<dbReference type="Proteomes" id="UP000054785">
    <property type="component" value="Unassembled WGS sequence"/>
</dbReference>
<name>A0A0W0U8N1_9GAMM</name>
<evidence type="ECO:0000313" key="1">
    <source>
        <dbReference type="EMBL" id="KTD04045.1"/>
    </source>
</evidence>
<proteinExistence type="predicted"/>